<evidence type="ECO:0000259" key="14">
    <source>
        <dbReference type="PROSITE" id="PS50929"/>
    </source>
</evidence>
<feature type="domain" description="ABC transmembrane type-1" evidence="14">
    <location>
        <begin position="79"/>
        <end position="359"/>
    </location>
</feature>
<proteinExistence type="inferred from homology"/>
<feature type="transmembrane region" description="Helical" evidence="12">
    <location>
        <begin position="191"/>
        <end position="210"/>
    </location>
</feature>
<dbReference type="GO" id="GO:0016020">
    <property type="term" value="C:membrane"/>
    <property type="evidence" value="ECO:0007669"/>
    <property type="project" value="InterPro"/>
</dbReference>
<dbReference type="Gene3D" id="3.40.50.300">
    <property type="entry name" value="P-loop containing nucleotide triphosphate hydrolases"/>
    <property type="match status" value="1"/>
</dbReference>
<dbReference type="AlphaFoldDB" id="A0A0B1TJE2"/>
<evidence type="ECO:0000256" key="8">
    <source>
        <dbReference type="ARBA" id="ARBA00022989"/>
    </source>
</evidence>
<evidence type="ECO:0000256" key="11">
    <source>
        <dbReference type="ARBA" id="ARBA00047523"/>
    </source>
</evidence>
<dbReference type="GO" id="GO:0005524">
    <property type="term" value="F:ATP binding"/>
    <property type="evidence" value="ECO:0007669"/>
    <property type="project" value="UniProtKB-KW"/>
</dbReference>
<feature type="transmembrane region" description="Helical" evidence="12">
    <location>
        <begin position="216"/>
        <end position="235"/>
    </location>
</feature>
<keyword evidence="3" id="KW-0813">Transport</keyword>
<evidence type="ECO:0000256" key="7">
    <source>
        <dbReference type="ARBA" id="ARBA00022840"/>
    </source>
</evidence>
<evidence type="ECO:0000256" key="2">
    <source>
        <dbReference type="ARBA" id="ARBA00009726"/>
    </source>
</evidence>
<comment type="similarity">
    <text evidence="2">Belongs to the ABC transporter superfamily. ABCC family. Conjugate transporter (TC 3.A.1.208) subfamily.</text>
</comment>
<feature type="transmembrane region" description="Helical" evidence="12">
    <location>
        <begin position="117"/>
        <end position="145"/>
    </location>
</feature>
<reference evidence="15 16" key="1">
    <citation type="submission" date="2014-03" db="EMBL/GenBank/DDBJ databases">
        <title>Draft genome of the hookworm Oesophagostomum dentatum.</title>
        <authorList>
            <person name="Mitreva M."/>
        </authorList>
    </citation>
    <scope>NUCLEOTIDE SEQUENCE [LARGE SCALE GENOMIC DNA]</scope>
    <source>
        <strain evidence="15 16">OD-Hann</strain>
    </source>
</reference>
<dbReference type="FunFam" id="1.20.1560.10:FF:000001">
    <property type="entry name" value="ATP-binding cassette subfamily C member 1"/>
    <property type="match status" value="1"/>
</dbReference>
<dbReference type="GO" id="GO:0015431">
    <property type="term" value="F:ABC-type glutathione S-conjugate transporter activity"/>
    <property type="evidence" value="ECO:0007669"/>
    <property type="project" value="UniProtKB-EC"/>
</dbReference>
<dbReference type="InterPro" id="IPR011527">
    <property type="entry name" value="ABC1_TM_dom"/>
</dbReference>
<gene>
    <name evidence="15" type="ORF">OESDEN_02637</name>
</gene>
<keyword evidence="7 15" id="KW-0067">ATP-binding</keyword>
<evidence type="ECO:0000313" key="16">
    <source>
        <dbReference type="Proteomes" id="UP000053660"/>
    </source>
</evidence>
<dbReference type="Pfam" id="PF00005">
    <property type="entry name" value="ABC_tran"/>
    <property type="match status" value="1"/>
</dbReference>
<dbReference type="PANTHER" id="PTHR24223">
    <property type="entry name" value="ATP-BINDING CASSETTE SUB-FAMILY C"/>
    <property type="match status" value="1"/>
</dbReference>
<dbReference type="InterPro" id="IPR003439">
    <property type="entry name" value="ABC_transporter-like_ATP-bd"/>
</dbReference>
<feature type="transmembrane region" description="Helical" evidence="12">
    <location>
        <begin position="71"/>
        <end position="97"/>
    </location>
</feature>
<dbReference type="Pfam" id="PF00664">
    <property type="entry name" value="ABC_membrane"/>
    <property type="match status" value="1"/>
</dbReference>
<dbReference type="InterPro" id="IPR050173">
    <property type="entry name" value="ABC_transporter_C-like"/>
</dbReference>
<keyword evidence="16" id="KW-1185">Reference proteome</keyword>
<dbReference type="GO" id="GO:0012505">
    <property type="term" value="C:endomembrane system"/>
    <property type="evidence" value="ECO:0007669"/>
    <property type="project" value="UniProtKB-SubCell"/>
</dbReference>
<dbReference type="PANTHER" id="PTHR24223:SF358">
    <property type="entry name" value="ABC TRANSMEMBRANE TYPE-1 DOMAIN-CONTAINING PROTEIN"/>
    <property type="match status" value="1"/>
</dbReference>
<accession>A0A0B1TJE2</accession>
<dbReference type="PROSITE" id="PS50893">
    <property type="entry name" value="ABC_TRANSPORTER_2"/>
    <property type="match status" value="1"/>
</dbReference>
<keyword evidence="5" id="KW-0677">Repeat</keyword>
<dbReference type="Gene3D" id="1.20.1560.10">
    <property type="entry name" value="ABC transporter type 1, transmembrane domain"/>
    <property type="match status" value="1"/>
</dbReference>
<keyword evidence="4 12" id="KW-0812">Transmembrane</keyword>
<dbReference type="SMART" id="SM00382">
    <property type="entry name" value="AAA"/>
    <property type="match status" value="1"/>
</dbReference>
<evidence type="ECO:0000259" key="13">
    <source>
        <dbReference type="PROSITE" id="PS50893"/>
    </source>
</evidence>
<evidence type="ECO:0000313" key="15">
    <source>
        <dbReference type="EMBL" id="KHJ97389.1"/>
    </source>
</evidence>
<dbReference type="EC" id="7.6.2.3" evidence="10"/>
<sequence>MRGESRSSRRSRKVSRKEQEQCLNHIVSLFAGFPKKETADQIDRRGEDCSRSSKFQVKFSIYMAYFNSMGIFRYFIPFVVTLVLNSVFTMARSLWLTDWSNENIPGADAAEPLGIRLGVYAVLGILEMVFLYLALTTLILGGVAASLKLHKPLLHNVLRSPLSYFDQTPLGRILNRLGKDMELIDLRLSSSFRFLAIAFMNVLQTCIIISISTPLFVLVVIPIFIIYLLVLRHFIPCSRQLQRLASLTRSPIYSHFGESVQGATTIRAFGWTQMFERQNKEKLETHIQCSYFSLVSNRWLSVRLELLGSTVILAAALLAVMSRSWGTITAGAIGLSVSYSLNITFMLNMFVRQISEVETNIVAVERVKEYTETPVEAPWRQQRSPPPDWPSKGEVEFNDYATRYRPELDLVLKGLTIHISSAEKVGVVGRTGAGKSSLTLALFRIVEPAGGQILLDGVDVTSIGLHDLRERLTIIPQDPILFSGTLRFNLDPTYKYSDAELWSAIEMANLKTFVESLPLGLQHQIDESGENISVGQRQLVCLTRALLRKSKILVLDEATAAVDEKTDSLIQDTIRRQFVNSTVITIAHRLNTILDYDRVLVMEAGRVAEFAPPQELLANKNSLFYSMAVSAGLV</sequence>
<dbReference type="SUPFAM" id="SSF52540">
    <property type="entry name" value="P-loop containing nucleoside triphosphate hydrolases"/>
    <property type="match status" value="1"/>
</dbReference>
<dbReference type="GO" id="GO:0016887">
    <property type="term" value="F:ATP hydrolysis activity"/>
    <property type="evidence" value="ECO:0007669"/>
    <property type="project" value="InterPro"/>
</dbReference>
<dbReference type="EMBL" id="KN549462">
    <property type="protein sequence ID" value="KHJ97389.1"/>
    <property type="molecule type" value="Genomic_DNA"/>
</dbReference>
<dbReference type="InterPro" id="IPR027417">
    <property type="entry name" value="P-loop_NTPase"/>
</dbReference>
<organism evidence="15 16">
    <name type="scientific">Oesophagostomum dentatum</name>
    <name type="common">Nodular worm</name>
    <dbReference type="NCBI Taxonomy" id="61180"/>
    <lineage>
        <taxon>Eukaryota</taxon>
        <taxon>Metazoa</taxon>
        <taxon>Ecdysozoa</taxon>
        <taxon>Nematoda</taxon>
        <taxon>Chromadorea</taxon>
        <taxon>Rhabditida</taxon>
        <taxon>Rhabditina</taxon>
        <taxon>Rhabditomorpha</taxon>
        <taxon>Strongyloidea</taxon>
        <taxon>Strongylidae</taxon>
        <taxon>Oesophagostomum</taxon>
    </lineage>
</organism>
<keyword evidence="8 12" id="KW-1133">Transmembrane helix</keyword>
<feature type="transmembrane region" description="Helical" evidence="12">
    <location>
        <begin position="328"/>
        <end position="351"/>
    </location>
</feature>
<dbReference type="CDD" id="cd18603">
    <property type="entry name" value="ABC_6TM_MRP1_2_3_6_D2_like"/>
    <property type="match status" value="1"/>
</dbReference>
<evidence type="ECO:0000256" key="12">
    <source>
        <dbReference type="SAM" id="Phobius"/>
    </source>
</evidence>
<evidence type="ECO:0000256" key="9">
    <source>
        <dbReference type="ARBA" id="ARBA00023136"/>
    </source>
</evidence>
<evidence type="ECO:0000256" key="4">
    <source>
        <dbReference type="ARBA" id="ARBA00022692"/>
    </source>
</evidence>
<dbReference type="InterPro" id="IPR036640">
    <property type="entry name" value="ABC1_TM_sf"/>
</dbReference>
<evidence type="ECO:0000256" key="5">
    <source>
        <dbReference type="ARBA" id="ARBA00022737"/>
    </source>
</evidence>
<comment type="subcellular location">
    <subcellularLocation>
        <location evidence="1">Endomembrane system</location>
        <topology evidence="1">Multi-pass membrane protein</topology>
    </subcellularLocation>
</comment>
<keyword evidence="9 12" id="KW-0472">Membrane</keyword>
<evidence type="ECO:0000256" key="1">
    <source>
        <dbReference type="ARBA" id="ARBA00004127"/>
    </source>
</evidence>
<feature type="domain" description="ABC transporter" evidence="13">
    <location>
        <begin position="395"/>
        <end position="629"/>
    </location>
</feature>
<dbReference type="CDD" id="cd03244">
    <property type="entry name" value="ABCC_MRP_domain2"/>
    <property type="match status" value="1"/>
</dbReference>
<evidence type="ECO:0000256" key="10">
    <source>
        <dbReference type="ARBA" id="ARBA00024220"/>
    </source>
</evidence>
<protein>
    <recommendedName>
        <fullName evidence="10">ABC-type glutathione-S-conjugate transporter</fullName>
        <ecNumber evidence="10">7.6.2.3</ecNumber>
    </recommendedName>
</protein>
<feature type="transmembrane region" description="Helical" evidence="12">
    <location>
        <begin position="304"/>
        <end position="322"/>
    </location>
</feature>
<dbReference type="SUPFAM" id="SSF90123">
    <property type="entry name" value="ABC transporter transmembrane region"/>
    <property type="match status" value="1"/>
</dbReference>
<keyword evidence="6" id="KW-0547">Nucleotide-binding</keyword>
<dbReference type="FunFam" id="3.40.50.300:FF:000074">
    <property type="entry name" value="Multidrug resistance-associated protein 5 isoform 1"/>
    <property type="match status" value="1"/>
</dbReference>
<evidence type="ECO:0000256" key="3">
    <source>
        <dbReference type="ARBA" id="ARBA00022448"/>
    </source>
</evidence>
<evidence type="ECO:0000256" key="6">
    <source>
        <dbReference type="ARBA" id="ARBA00022741"/>
    </source>
</evidence>
<dbReference type="InterPro" id="IPR003593">
    <property type="entry name" value="AAA+_ATPase"/>
</dbReference>
<comment type="catalytic activity">
    <reaction evidence="11">
        <text>leukotriene C4(in) + ATP + H2O = leukotriene C4(out) + ADP + phosphate + H(+)</text>
        <dbReference type="Rhea" id="RHEA:38963"/>
        <dbReference type="ChEBI" id="CHEBI:15377"/>
        <dbReference type="ChEBI" id="CHEBI:15378"/>
        <dbReference type="ChEBI" id="CHEBI:30616"/>
        <dbReference type="ChEBI" id="CHEBI:43474"/>
        <dbReference type="ChEBI" id="CHEBI:57973"/>
        <dbReference type="ChEBI" id="CHEBI:456216"/>
    </reaction>
    <physiologicalReaction direction="left-to-right" evidence="11">
        <dbReference type="Rhea" id="RHEA:38964"/>
    </physiologicalReaction>
</comment>
<name>A0A0B1TJE2_OESDE</name>
<dbReference type="Proteomes" id="UP000053660">
    <property type="component" value="Unassembled WGS sequence"/>
</dbReference>
<dbReference type="OrthoDB" id="6500128at2759"/>
<dbReference type="PROSITE" id="PS50929">
    <property type="entry name" value="ABC_TM1F"/>
    <property type="match status" value="1"/>
</dbReference>